<proteinExistence type="predicted"/>
<protein>
    <recommendedName>
        <fullName evidence="3">Large ribosomal RNA subunit accumulation protein YceD</fullName>
    </recommendedName>
</protein>
<organism evidence="1 2">
    <name type="scientific">Syntrophomonas zehnderi OL-4</name>
    <dbReference type="NCBI Taxonomy" id="690567"/>
    <lineage>
        <taxon>Bacteria</taxon>
        <taxon>Bacillati</taxon>
        <taxon>Bacillota</taxon>
        <taxon>Clostridia</taxon>
        <taxon>Eubacteriales</taxon>
        <taxon>Syntrophomonadaceae</taxon>
        <taxon>Syntrophomonas</taxon>
    </lineage>
</organism>
<dbReference type="PANTHER" id="PTHR34374:SF1">
    <property type="entry name" value="LARGE RIBOSOMAL RNA SUBUNIT ACCUMULATION PROTEIN YCED HOMOLOG 1, CHLOROPLASTIC"/>
    <property type="match status" value="1"/>
</dbReference>
<dbReference type="Pfam" id="PF02620">
    <property type="entry name" value="YceD"/>
    <property type="match status" value="1"/>
</dbReference>
<gene>
    <name evidence="1" type="ORF">2499</name>
</gene>
<dbReference type="PANTHER" id="PTHR34374">
    <property type="entry name" value="LARGE RIBOSOMAL RNA SUBUNIT ACCUMULATION PROTEIN YCED HOMOLOG 1, CHLOROPLASTIC"/>
    <property type="match status" value="1"/>
</dbReference>
<keyword evidence="2" id="KW-1185">Reference proteome</keyword>
<sequence>MKINLARLKFRPQESETFFLHAPGPNEILQDLGGKFLDQVTVELVVENTGRLFLAHGKVQTRVQLQCSRCLKECSYPIFTDIEMELVRSTSTAAENISEDEDCVFFTGDIADISAPVYEAIYLAIPIIPLCKENCQGLCSICGIDKNTGDCTCVNEDIDPRWEKLKNL</sequence>
<dbReference type="Proteomes" id="UP000045545">
    <property type="component" value="Unassembled WGS sequence"/>
</dbReference>
<accession>A0A0E4C9L9</accession>
<evidence type="ECO:0000313" key="2">
    <source>
        <dbReference type="Proteomes" id="UP000045545"/>
    </source>
</evidence>
<dbReference type="InterPro" id="IPR003772">
    <property type="entry name" value="YceD"/>
</dbReference>
<dbReference type="STRING" id="690567.2499"/>
<evidence type="ECO:0000313" key="1">
    <source>
        <dbReference type="EMBL" id="CFY05236.1"/>
    </source>
</evidence>
<dbReference type="OrthoDB" id="9790372at2"/>
<evidence type="ECO:0008006" key="3">
    <source>
        <dbReference type="Google" id="ProtNLM"/>
    </source>
</evidence>
<dbReference type="RefSeq" id="WP_052729789.1">
    <property type="nucleotide sequence ID" value="NZ_CGIH01000049.1"/>
</dbReference>
<dbReference type="EMBL" id="CGIH01000049">
    <property type="protein sequence ID" value="CFY05236.1"/>
    <property type="molecule type" value="Genomic_DNA"/>
</dbReference>
<name>A0A0E4C9L9_9FIRM</name>
<reference evidence="1 2" key="1">
    <citation type="submission" date="2015-03" db="EMBL/GenBank/DDBJ databases">
        <authorList>
            <person name="Murphy D."/>
        </authorList>
    </citation>
    <scope>NUCLEOTIDE SEQUENCE [LARGE SCALE GENOMIC DNA]</scope>
    <source>
        <strain evidence="1 2">OL-4</strain>
    </source>
</reference>
<dbReference type="AlphaFoldDB" id="A0A0E4C9L9"/>